<keyword evidence="4" id="KW-0274">FAD</keyword>
<dbReference type="InterPro" id="IPR037069">
    <property type="entry name" value="AcylCoA_DH/ox_N_sf"/>
</dbReference>
<keyword evidence="10" id="KW-1185">Reference proteome</keyword>
<feature type="domain" description="Acyl-CoA dehydrogenase/oxidase C-terminal" evidence="6">
    <location>
        <begin position="248"/>
        <end position="396"/>
    </location>
</feature>
<evidence type="ECO:0000256" key="5">
    <source>
        <dbReference type="ARBA" id="ARBA00023002"/>
    </source>
</evidence>
<comment type="similarity">
    <text evidence="2">Belongs to the acyl-CoA dehydrogenase family.</text>
</comment>
<dbReference type="AlphaFoldDB" id="A0A2N7W1R4"/>
<dbReference type="InterPro" id="IPR009100">
    <property type="entry name" value="AcylCoA_DH/oxidase_NM_dom_sf"/>
</dbReference>
<organism evidence="9 10">
    <name type="scientific">Trinickia soli</name>
    <dbReference type="NCBI Taxonomy" id="380675"/>
    <lineage>
        <taxon>Bacteria</taxon>
        <taxon>Pseudomonadati</taxon>
        <taxon>Pseudomonadota</taxon>
        <taxon>Betaproteobacteria</taxon>
        <taxon>Burkholderiales</taxon>
        <taxon>Burkholderiaceae</taxon>
        <taxon>Trinickia</taxon>
    </lineage>
</organism>
<dbReference type="Gene3D" id="1.10.540.10">
    <property type="entry name" value="Acyl-CoA dehydrogenase/oxidase, N-terminal domain"/>
    <property type="match status" value="1"/>
</dbReference>
<dbReference type="PROSITE" id="PS00072">
    <property type="entry name" value="ACYL_COA_DH_1"/>
    <property type="match status" value="1"/>
</dbReference>
<dbReference type="PANTHER" id="PTHR43884:SF22">
    <property type="entry name" value="BLR3437 PROTEIN"/>
    <property type="match status" value="1"/>
</dbReference>
<dbReference type="Pfam" id="PF00441">
    <property type="entry name" value="Acyl-CoA_dh_1"/>
    <property type="match status" value="1"/>
</dbReference>
<dbReference type="Pfam" id="PF02771">
    <property type="entry name" value="Acyl-CoA_dh_N"/>
    <property type="match status" value="1"/>
</dbReference>
<evidence type="ECO:0000256" key="2">
    <source>
        <dbReference type="ARBA" id="ARBA00009347"/>
    </source>
</evidence>
<dbReference type="Proteomes" id="UP000235347">
    <property type="component" value="Unassembled WGS sequence"/>
</dbReference>
<dbReference type="GO" id="GO:0003995">
    <property type="term" value="F:acyl-CoA dehydrogenase activity"/>
    <property type="evidence" value="ECO:0007669"/>
    <property type="project" value="InterPro"/>
</dbReference>
<dbReference type="Gene3D" id="1.20.140.10">
    <property type="entry name" value="Butyryl-CoA Dehydrogenase, subunit A, domain 3"/>
    <property type="match status" value="1"/>
</dbReference>
<feature type="domain" description="Acyl-CoA oxidase/dehydrogenase middle" evidence="7">
    <location>
        <begin position="143"/>
        <end position="234"/>
    </location>
</feature>
<dbReference type="InterPro" id="IPR006089">
    <property type="entry name" value="Acyl-CoA_DH_CS"/>
</dbReference>
<dbReference type="InterPro" id="IPR013786">
    <property type="entry name" value="AcylCoA_DH/ox_N"/>
</dbReference>
<dbReference type="InterPro" id="IPR006091">
    <property type="entry name" value="Acyl-CoA_Oxase/DH_mid-dom"/>
</dbReference>
<protein>
    <submittedName>
        <fullName evidence="9">Acyl-CoA dehydrogenase</fullName>
    </submittedName>
</protein>
<evidence type="ECO:0000256" key="1">
    <source>
        <dbReference type="ARBA" id="ARBA00001974"/>
    </source>
</evidence>
<dbReference type="SUPFAM" id="SSF56645">
    <property type="entry name" value="Acyl-CoA dehydrogenase NM domain-like"/>
    <property type="match status" value="1"/>
</dbReference>
<dbReference type="PANTHER" id="PTHR43884">
    <property type="entry name" value="ACYL-COA DEHYDROGENASE"/>
    <property type="match status" value="1"/>
</dbReference>
<feature type="domain" description="Acyl-CoA dehydrogenase/oxidase N-terminal" evidence="8">
    <location>
        <begin position="52"/>
        <end position="139"/>
    </location>
</feature>
<comment type="caution">
    <text evidence="9">The sequence shown here is derived from an EMBL/GenBank/DDBJ whole genome shotgun (WGS) entry which is preliminary data.</text>
</comment>
<evidence type="ECO:0000259" key="6">
    <source>
        <dbReference type="Pfam" id="PF00441"/>
    </source>
</evidence>
<accession>A0A2N7W1R4</accession>
<dbReference type="InterPro" id="IPR036250">
    <property type="entry name" value="AcylCo_DH-like_C"/>
</dbReference>
<dbReference type="RefSeq" id="WP_102610654.1">
    <property type="nucleotide sequence ID" value="NZ_CADIKD010000015.1"/>
</dbReference>
<keyword evidence="3" id="KW-0285">Flavoprotein</keyword>
<dbReference type="GO" id="GO:0050660">
    <property type="term" value="F:flavin adenine dinucleotide binding"/>
    <property type="evidence" value="ECO:0007669"/>
    <property type="project" value="InterPro"/>
</dbReference>
<dbReference type="FunFam" id="1.20.140.10:FF:000001">
    <property type="entry name" value="Acyl-CoA dehydrogenase"/>
    <property type="match status" value="1"/>
</dbReference>
<keyword evidence="5" id="KW-0560">Oxidoreductase</keyword>
<dbReference type="InterPro" id="IPR009075">
    <property type="entry name" value="AcylCo_DH/oxidase_C"/>
</dbReference>
<dbReference type="InterPro" id="IPR046373">
    <property type="entry name" value="Acyl-CoA_Oxase/DH_mid-dom_sf"/>
</dbReference>
<evidence type="ECO:0000313" key="10">
    <source>
        <dbReference type="Proteomes" id="UP000235347"/>
    </source>
</evidence>
<comment type="cofactor">
    <cofactor evidence="1">
        <name>FAD</name>
        <dbReference type="ChEBI" id="CHEBI:57692"/>
    </cofactor>
</comment>
<evidence type="ECO:0000313" key="9">
    <source>
        <dbReference type="EMBL" id="PMS23350.1"/>
    </source>
</evidence>
<name>A0A2N7W1R4_9BURK</name>
<evidence type="ECO:0000259" key="7">
    <source>
        <dbReference type="Pfam" id="PF02770"/>
    </source>
</evidence>
<proteinExistence type="inferred from homology"/>
<dbReference type="SUPFAM" id="SSF47203">
    <property type="entry name" value="Acyl-CoA dehydrogenase C-terminal domain-like"/>
    <property type="match status" value="1"/>
</dbReference>
<dbReference type="FunFam" id="2.40.110.10:FF:000002">
    <property type="entry name" value="Acyl-CoA dehydrogenase fadE12"/>
    <property type="match status" value="1"/>
</dbReference>
<dbReference type="Gene3D" id="2.40.110.10">
    <property type="entry name" value="Butyryl-CoA Dehydrogenase, subunit A, domain 2"/>
    <property type="match status" value="1"/>
</dbReference>
<evidence type="ECO:0000259" key="8">
    <source>
        <dbReference type="Pfam" id="PF02771"/>
    </source>
</evidence>
<dbReference type="Pfam" id="PF02770">
    <property type="entry name" value="Acyl-CoA_dh_M"/>
    <property type="match status" value="1"/>
</dbReference>
<evidence type="ECO:0000256" key="3">
    <source>
        <dbReference type="ARBA" id="ARBA00022630"/>
    </source>
</evidence>
<gene>
    <name evidence="9" type="ORF">C0Z19_15125</name>
</gene>
<dbReference type="EMBL" id="PNYB01000012">
    <property type="protein sequence ID" value="PMS23350.1"/>
    <property type="molecule type" value="Genomic_DNA"/>
</dbReference>
<sequence>MSNAHSPDMLDWPFFEDRHRKLAVELQAWCDSQDALIARAEPLEAGPHGRDEVDRQCRRLVRALGEGGWLRYGVGGTTYGGHGDTIDTRAVCLLRETLAMHSGLADFALAMQGLGSGAISLAGTDTQKRRYLPRVASGEAIAAFALSEPEAGSDVAALTLAAREDGDEYVLDGEKTWISNGGIADFYVVFARTGEAPGARGISAFIVDAETPGFTIAERIDVIAPHPLARLRFDGARIAKSQMLGAAGEGFKLAMRTLDIFRTSVAAASLGFARHAMAEGLARASSRRMFGQTLGDFQLTQAKLAEMALTIDSAALLVYRAAWMRDQGKRVTREAAMAKWHASEGAQRVIDAAVQLWGGQGVCSGTPVETLYREIRALRIYEGATEVQQLIIGRDLLKAYAEQRDGAHR</sequence>
<evidence type="ECO:0000256" key="4">
    <source>
        <dbReference type="ARBA" id="ARBA00022827"/>
    </source>
</evidence>
<reference evidence="9 10" key="1">
    <citation type="submission" date="2018-01" db="EMBL/GenBank/DDBJ databases">
        <title>Whole genome analyses suggest that Burkholderia sensu lato contains two further novel genera in the rhizoxinica-symbiotica group Mycetohabitans gen. nov., and Trinickia gen. nov.: implications for the evolution of diazotrophy and nodulation in the Burkholderiaceae.</title>
        <authorList>
            <person name="Estrada-de los Santos P."/>
            <person name="Palmer M."/>
            <person name="Chavez-Ramirez B."/>
            <person name="Beukes C."/>
            <person name="Steenkamp E.T."/>
            <person name="Hirsch A.M."/>
            <person name="Manyaka P."/>
            <person name="Maluk M."/>
            <person name="Lafos M."/>
            <person name="Crook M."/>
            <person name="Gross E."/>
            <person name="Simon M.F."/>
            <person name="Bueno dos Reis Junior F."/>
            <person name="Poole P.S."/>
            <person name="Venter S.N."/>
            <person name="James E.K."/>
        </authorList>
    </citation>
    <scope>NUCLEOTIDE SEQUENCE [LARGE SCALE GENOMIC DNA]</scope>
    <source>
        <strain evidence="9 10">GP25-8</strain>
    </source>
</reference>